<name>A0AAD7RJ63_9TELE</name>
<evidence type="ECO:0000313" key="1">
    <source>
        <dbReference type="EMBL" id="KAJ8385204.1"/>
    </source>
</evidence>
<accession>A0AAD7RJ63</accession>
<dbReference type="EMBL" id="JAINUG010000256">
    <property type="protein sequence ID" value="KAJ8385204.1"/>
    <property type="molecule type" value="Genomic_DNA"/>
</dbReference>
<dbReference type="Proteomes" id="UP001221898">
    <property type="component" value="Unassembled WGS sequence"/>
</dbReference>
<organism evidence="1 2">
    <name type="scientific">Aldrovandia affinis</name>
    <dbReference type="NCBI Taxonomy" id="143900"/>
    <lineage>
        <taxon>Eukaryota</taxon>
        <taxon>Metazoa</taxon>
        <taxon>Chordata</taxon>
        <taxon>Craniata</taxon>
        <taxon>Vertebrata</taxon>
        <taxon>Euteleostomi</taxon>
        <taxon>Actinopterygii</taxon>
        <taxon>Neopterygii</taxon>
        <taxon>Teleostei</taxon>
        <taxon>Notacanthiformes</taxon>
        <taxon>Halosauridae</taxon>
        <taxon>Aldrovandia</taxon>
    </lineage>
</organism>
<protein>
    <submittedName>
        <fullName evidence="1">Uncharacterized protein</fullName>
    </submittedName>
</protein>
<reference evidence="1" key="1">
    <citation type="journal article" date="2023" name="Science">
        <title>Genome structures resolve the early diversification of teleost fishes.</title>
        <authorList>
            <person name="Parey E."/>
            <person name="Louis A."/>
            <person name="Montfort J."/>
            <person name="Bouchez O."/>
            <person name="Roques C."/>
            <person name="Iampietro C."/>
            <person name="Lluch J."/>
            <person name="Castinel A."/>
            <person name="Donnadieu C."/>
            <person name="Desvignes T."/>
            <person name="Floi Bucao C."/>
            <person name="Jouanno E."/>
            <person name="Wen M."/>
            <person name="Mejri S."/>
            <person name="Dirks R."/>
            <person name="Jansen H."/>
            <person name="Henkel C."/>
            <person name="Chen W.J."/>
            <person name="Zahm M."/>
            <person name="Cabau C."/>
            <person name="Klopp C."/>
            <person name="Thompson A.W."/>
            <person name="Robinson-Rechavi M."/>
            <person name="Braasch I."/>
            <person name="Lecointre G."/>
            <person name="Bobe J."/>
            <person name="Postlethwait J.H."/>
            <person name="Berthelot C."/>
            <person name="Roest Crollius H."/>
            <person name="Guiguen Y."/>
        </authorList>
    </citation>
    <scope>NUCLEOTIDE SEQUENCE</scope>
    <source>
        <strain evidence="1">NC1722</strain>
    </source>
</reference>
<proteinExistence type="predicted"/>
<keyword evidence="2" id="KW-1185">Reference proteome</keyword>
<dbReference type="AlphaFoldDB" id="A0AAD7RJ63"/>
<sequence>MLIGRDYMAFQILWRETQQRLTREPRKHKGAVGSLDETVSVLEVEEVRDQRILLFSSDEDSQETRGFLCLTD</sequence>
<comment type="caution">
    <text evidence="1">The sequence shown here is derived from an EMBL/GenBank/DDBJ whole genome shotgun (WGS) entry which is preliminary data.</text>
</comment>
<gene>
    <name evidence="1" type="ORF">AAFF_G00191760</name>
</gene>
<evidence type="ECO:0000313" key="2">
    <source>
        <dbReference type="Proteomes" id="UP001221898"/>
    </source>
</evidence>